<gene>
    <name evidence="1" type="ORF">PENANT_c024G09289</name>
</gene>
<keyword evidence="2" id="KW-1185">Reference proteome</keyword>
<dbReference type="EMBL" id="MDYN01000024">
    <property type="protein sequence ID" value="OQD81904.1"/>
    <property type="molecule type" value="Genomic_DNA"/>
</dbReference>
<sequence length="138" mass="15384">MLVEDENLFARSATADENQKYEGEKNMTHVLMRLLKLISNAQTSFNRSTIADAFNASISDYLESIKNNATTNGMSDSQIILKDVENAMVSYIDDMLVAYASAQLKVAEFTTSVPTLLKRSIYEGEGRSLSLVIWVLAY</sequence>
<dbReference type="Proteomes" id="UP000191672">
    <property type="component" value="Unassembled WGS sequence"/>
</dbReference>
<evidence type="ECO:0000313" key="1">
    <source>
        <dbReference type="EMBL" id="OQD81904.1"/>
    </source>
</evidence>
<proteinExistence type="predicted"/>
<dbReference type="STRING" id="416450.A0A1V6PY09"/>
<dbReference type="AlphaFoldDB" id="A0A1V6PY09"/>
<evidence type="ECO:0000313" key="2">
    <source>
        <dbReference type="Proteomes" id="UP000191672"/>
    </source>
</evidence>
<comment type="caution">
    <text evidence="1">The sequence shown here is derived from an EMBL/GenBank/DDBJ whole genome shotgun (WGS) entry which is preliminary data.</text>
</comment>
<organism evidence="1 2">
    <name type="scientific">Penicillium antarcticum</name>
    <dbReference type="NCBI Taxonomy" id="416450"/>
    <lineage>
        <taxon>Eukaryota</taxon>
        <taxon>Fungi</taxon>
        <taxon>Dikarya</taxon>
        <taxon>Ascomycota</taxon>
        <taxon>Pezizomycotina</taxon>
        <taxon>Eurotiomycetes</taxon>
        <taxon>Eurotiomycetidae</taxon>
        <taxon>Eurotiales</taxon>
        <taxon>Aspergillaceae</taxon>
        <taxon>Penicillium</taxon>
    </lineage>
</organism>
<accession>A0A1V6PY09</accession>
<reference evidence="2" key="1">
    <citation type="journal article" date="2017" name="Nat. Microbiol.">
        <title>Global analysis of biosynthetic gene clusters reveals vast potential of secondary metabolite production in Penicillium species.</title>
        <authorList>
            <person name="Nielsen J.C."/>
            <person name="Grijseels S."/>
            <person name="Prigent S."/>
            <person name="Ji B."/>
            <person name="Dainat J."/>
            <person name="Nielsen K.F."/>
            <person name="Frisvad J.C."/>
            <person name="Workman M."/>
            <person name="Nielsen J."/>
        </authorList>
    </citation>
    <scope>NUCLEOTIDE SEQUENCE [LARGE SCALE GENOMIC DNA]</scope>
    <source>
        <strain evidence="2">IBT 31811</strain>
    </source>
</reference>
<name>A0A1V6PY09_9EURO</name>
<protein>
    <submittedName>
        <fullName evidence="1">Uncharacterized protein</fullName>
    </submittedName>
</protein>